<dbReference type="InterPro" id="IPR036412">
    <property type="entry name" value="HAD-like_sf"/>
</dbReference>
<keyword evidence="2" id="KW-1185">Reference proteome</keyword>
<dbReference type="GO" id="GO:0005829">
    <property type="term" value="C:cytosol"/>
    <property type="evidence" value="ECO:0007669"/>
    <property type="project" value="TreeGrafter"/>
</dbReference>
<dbReference type="HOGENOM" id="CLU_072689_1_0_12"/>
<dbReference type="RefSeq" id="WP_013254274.1">
    <property type="nucleotide sequence ID" value="NC_014364.1"/>
</dbReference>
<dbReference type="eggNOG" id="COG0546">
    <property type="taxonomic scope" value="Bacteria"/>
</dbReference>
<protein>
    <recommendedName>
        <fullName evidence="3">Haloacid dehalogenase domain protein hydrolase</fullName>
    </recommendedName>
</protein>
<dbReference type="AlphaFoldDB" id="E1R645"/>
<dbReference type="Gene3D" id="1.10.150.240">
    <property type="entry name" value="Putative phosphatase, domain 2"/>
    <property type="match status" value="1"/>
</dbReference>
<dbReference type="Gene3D" id="3.40.50.1000">
    <property type="entry name" value="HAD superfamily/HAD-like"/>
    <property type="match status" value="1"/>
</dbReference>
<dbReference type="GO" id="GO:0006281">
    <property type="term" value="P:DNA repair"/>
    <property type="evidence" value="ECO:0007669"/>
    <property type="project" value="TreeGrafter"/>
</dbReference>
<dbReference type="InterPro" id="IPR023198">
    <property type="entry name" value="PGP-like_dom2"/>
</dbReference>
<evidence type="ECO:0000313" key="2">
    <source>
        <dbReference type="Proteomes" id="UP000002318"/>
    </source>
</evidence>
<proteinExistence type="predicted"/>
<dbReference type="EMBL" id="CP002116">
    <property type="protein sequence ID" value="ADK80810.1"/>
    <property type="molecule type" value="Genomic_DNA"/>
</dbReference>
<name>E1R645_SEDSS</name>
<dbReference type="Pfam" id="PF00702">
    <property type="entry name" value="Hydrolase"/>
    <property type="match status" value="1"/>
</dbReference>
<accession>E1R645</accession>
<dbReference type="InterPro" id="IPR050155">
    <property type="entry name" value="HAD-like_hydrolase_sf"/>
</dbReference>
<dbReference type="PANTHER" id="PTHR43434:SF21">
    <property type="entry name" value="SLL0295 PROTEIN"/>
    <property type="match status" value="1"/>
</dbReference>
<dbReference type="InterPro" id="IPR023214">
    <property type="entry name" value="HAD_sf"/>
</dbReference>
<dbReference type="STRING" id="573413.Spirs_1683"/>
<dbReference type="Proteomes" id="UP000002318">
    <property type="component" value="Chromosome"/>
</dbReference>
<gene>
    <name evidence="1" type="ordered locus">Spirs_1683</name>
</gene>
<evidence type="ECO:0000313" key="1">
    <source>
        <dbReference type="EMBL" id="ADK80810.1"/>
    </source>
</evidence>
<organism evidence="1 2">
    <name type="scientific">Sediminispirochaeta smaragdinae (strain DSM 11293 / JCM 15392 / SEBR 4228)</name>
    <name type="common">Spirochaeta smaragdinae</name>
    <dbReference type="NCBI Taxonomy" id="573413"/>
    <lineage>
        <taxon>Bacteria</taxon>
        <taxon>Pseudomonadati</taxon>
        <taxon>Spirochaetota</taxon>
        <taxon>Spirochaetia</taxon>
        <taxon>Spirochaetales</taxon>
        <taxon>Spirochaetaceae</taxon>
        <taxon>Sediminispirochaeta</taxon>
    </lineage>
</organism>
<dbReference type="PANTHER" id="PTHR43434">
    <property type="entry name" value="PHOSPHOGLYCOLATE PHOSPHATASE"/>
    <property type="match status" value="1"/>
</dbReference>
<dbReference type="GO" id="GO:0008967">
    <property type="term" value="F:phosphoglycolate phosphatase activity"/>
    <property type="evidence" value="ECO:0007669"/>
    <property type="project" value="TreeGrafter"/>
</dbReference>
<dbReference type="KEGG" id="ssm:Spirs_1683"/>
<dbReference type="OrthoDB" id="368044at2"/>
<sequence>MLSSLIFLDFDGVICDSLPECYLTSRLAWEKLNGRACDPAEAYNTVPDANHAKAFRLLRPFIRDGGDYLLLQHALSQGKTLSSQEDFDQFAETQKAFHKASLTLFQECRAELLDYDRSRWFDLNPLFDGIPSLLRLAARGAGFILSTKPEHFIREILHHHGITWRADRIICSGKRPKVDIITELLEKGESTGAYFVDDQIDHLLYPHDERITCLLASWGYILPQWLEEKSVPAVSLSQLEMLITKADKSV</sequence>
<reference evidence="1 2" key="1">
    <citation type="journal article" date="2010" name="Stand. Genomic Sci.">
        <title>Complete genome sequence of Spirochaeta smaragdinae type strain (SEBR 4228).</title>
        <authorList>
            <person name="Mavromatis K."/>
            <person name="Yasawong M."/>
            <person name="Chertkov O."/>
            <person name="Lapidus A."/>
            <person name="Lucas S."/>
            <person name="Nolan M."/>
            <person name="Del Rio T.G."/>
            <person name="Tice H."/>
            <person name="Cheng J.F."/>
            <person name="Pitluck S."/>
            <person name="Liolios K."/>
            <person name="Ivanova N."/>
            <person name="Tapia R."/>
            <person name="Han C."/>
            <person name="Bruce D."/>
            <person name="Goodwin L."/>
            <person name="Pati A."/>
            <person name="Chen A."/>
            <person name="Palaniappan K."/>
            <person name="Land M."/>
            <person name="Hauser L."/>
            <person name="Chang Y.J."/>
            <person name="Jeffries C.D."/>
            <person name="Detter J.C."/>
            <person name="Rohde M."/>
            <person name="Brambilla E."/>
            <person name="Spring S."/>
            <person name="Goker M."/>
            <person name="Sikorski J."/>
            <person name="Woyke T."/>
            <person name="Bristow J."/>
            <person name="Eisen J.A."/>
            <person name="Markowitz V."/>
            <person name="Hugenholtz P."/>
            <person name="Klenk H.P."/>
            <person name="Kyrpides N.C."/>
        </authorList>
    </citation>
    <scope>NUCLEOTIDE SEQUENCE [LARGE SCALE GENOMIC DNA]</scope>
    <source>
        <strain evidence="2">DSM 11293 / JCM 15392 / SEBR 4228</strain>
    </source>
</reference>
<evidence type="ECO:0008006" key="3">
    <source>
        <dbReference type="Google" id="ProtNLM"/>
    </source>
</evidence>
<dbReference type="SUPFAM" id="SSF56784">
    <property type="entry name" value="HAD-like"/>
    <property type="match status" value="1"/>
</dbReference>